<evidence type="ECO:0000313" key="1">
    <source>
        <dbReference type="EMBL" id="QZE14548.1"/>
    </source>
</evidence>
<name>A0AC61NFZ3_9BACT</name>
<proteinExistence type="predicted"/>
<keyword evidence="2" id="KW-1185">Reference proteome</keyword>
<sequence length="174" mass="20131">MNSVKNKIISCFLLLVSLMSTLGVNMFFHHCYEHDHSDFALISPSNWHSSTECLRFYDSQEQSSCLSDKCQCVAHKRIIHIPGEDLSNHCMDKHLYLKHSVIDITYSQIRIKAPVFEVFQKVAIKVEMIRDLLYSLVSNFEDNDFFIPSNDIFRDNSAPLFVVLQNIKYACISC</sequence>
<dbReference type="EMBL" id="CP081303">
    <property type="protein sequence ID" value="QZE14548.1"/>
    <property type="molecule type" value="Genomic_DNA"/>
</dbReference>
<evidence type="ECO:0000313" key="2">
    <source>
        <dbReference type="Proteomes" id="UP000826212"/>
    </source>
</evidence>
<accession>A0AC61NFZ3</accession>
<organism evidence="1 2">
    <name type="scientific">Halosquirtibacter laminarini</name>
    <dbReference type="NCBI Taxonomy" id="3374600"/>
    <lineage>
        <taxon>Bacteria</taxon>
        <taxon>Pseudomonadati</taxon>
        <taxon>Bacteroidota</taxon>
        <taxon>Bacteroidia</taxon>
        <taxon>Marinilabiliales</taxon>
        <taxon>Prolixibacteraceae</taxon>
        <taxon>Halosquirtibacter</taxon>
    </lineage>
</organism>
<reference evidence="1" key="1">
    <citation type="submission" date="2021-08" db="EMBL/GenBank/DDBJ databases">
        <title>Novel anaerobic bacterium isolated from sea squirt in East Sea, Republic of Korea.</title>
        <authorList>
            <person name="Nguyen T.H."/>
            <person name="Li Z."/>
            <person name="Lee Y.-J."/>
            <person name="Ko J."/>
            <person name="Kim S.-G."/>
        </authorList>
    </citation>
    <scope>NUCLEOTIDE SEQUENCE</scope>
    <source>
        <strain evidence="1">KCTC 25031</strain>
    </source>
</reference>
<dbReference type="Proteomes" id="UP000826212">
    <property type="component" value="Chromosome"/>
</dbReference>
<gene>
    <name evidence="1" type="ORF">K4L44_01365</name>
</gene>
<protein>
    <submittedName>
        <fullName evidence="1">Uncharacterized protein</fullName>
    </submittedName>
</protein>